<dbReference type="Proteomes" id="UP000054217">
    <property type="component" value="Unassembled WGS sequence"/>
</dbReference>
<feature type="domain" description="Small ribosomal subunit protein mS41 SAM" evidence="5">
    <location>
        <begin position="39"/>
        <end position="93"/>
    </location>
</feature>
<dbReference type="InterPro" id="IPR039603">
    <property type="entry name" value="Ribosomal_mS41"/>
</dbReference>
<dbReference type="HOGENOM" id="CLU_126679_2_0_1"/>
<dbReference type="InParanoid" id="A0A0C3NES7"/>
<dbReference type="EMBL" id="KN832003">
    <property type="protein sequence ID" value="KIN99589.1"/>
    <property type="molecule type" value="Genomic_DNA"/>
</dbReference>
<evidence type="ECO:0000256" key="2">
    <source>
        <dbReference type="ARBA" id="ARBA00010492"/>
    </source>
</evidence>
<dbReference type="AlphaFoldDB" id="A0A0C3NES7"/>
<comment type="subcellular location">
    <subcellularLocation>
        <location evidence="1">Mitochondrion</location>
    </subcellularLocation>
</comment>
<reference evidence="6 7" key="1">
    <citation type="submission" date="2014-04" db="EMBL/GenBank/DDBJ databases">
        <authorList>
            <consortium name="DOE Joint Genome Institute"/>
            <person name="Kuo A."/>
            <person name="Kohler A."/>
            <person name="Costa M.D."/>
            <person name="Nagy L.G."/>
            <person name="Floudas D."/>
            <person name="Copeland A."/>
            <person name="Barry K.W."/>
            <person name="Cichocki N."/>
            <person name="Veneault-Fourrey C."/>
            <person name="LaButti K."/>
            <person name="Lindquist E.A."/>
            <person name="Lipzen A."/>
            <person name="Lundell T."/>
            <person name="Morin E."/>
            <person name="Murat C."/>
            <person name="Sun H."/>
            <person name="Tunlid A."/>
            <person name="Henrissat B."/>
            <person name="Grigoriev I.V."/>
            <person name="Hibbett D.S."/>
            <person name="Martin F."/>
            <person name="Nordberg H.P."/>
            <person name="Cantor M.N."/>
            <person name="Hua S.X."/>
        </authorList>
    </citation>
    <scope>NUCLEOTIDE SEQUENCE [LARGE SCALE GENOMIC DNA]</scope>
    <source>
        <strain evidence="6 7">Marx 270</strain>
    </source>
</reference>
<sequence length="123" mass="14352">MFSVQHSFKRVSWSWSRLVHSAAAVPRPIPEPRGKIATPQDFLSAIGRSSEKKVSTDSWEAFWRLTGWDLKSASVPVRDRRYILWCMEKFRQDVPIEQFAHEPKPKKKIRGWGPAVQHGKRIR</sequence>
<dbReference type="PANTHER" id="PTHR28235:SF1">
    <property type="entry name" value="SMALL RIBOSOMAL SUBUNIT PROTEIN MS41"/>
    <property type="match status" value="1"/>
</dbReference>
<evidence type="ECO:0000313" key="6">
    <source>
        <dbReference type="EMBL" id="KIN99589.1"/>
    </source>
</evidence>
<evidence type="ECO:0000313" key="7">
    <source>
        <dbReference type="Proteomes" id="UP000054217"/>
    </source>
</evidence>
<dbReference type="SMART" id="SM01238">
    <property type="entry name" value="IGR"/>
    <property type="match status" value="1"/>
</dbReference>
<evidence type="ECO:0000256" key="3">
    <source>
        <dbReference type="ARBA" id="ARBA00023128"/>
    </source>
</evidence>
<name>A0A0C3NES7_PISTI</name>
<accession>A0A0C3NES7</accession>
<dbReference type="STRING" id="870435.A0A0C3NES7"/>
<proteinExistence type="inferred from homology"/>
<dbReference type="Pfam" id="PF09597">
    <property type="entry name" value="SAM_Ribosomal_mS41"/>
    <property type="match status" value="1"/>
</dbReference>
<dbReference type="InterPro" id="IPR019083">
    <property type="entry name" value="SAM_Ribosomal_mS41"/>
</dbReference>
<comment type="similarity">
    <text evidence="2">Belongs to the mitochondrion-specific ribosomal protein mS41 family.</text>
</comment>
<evidence type="ECO:0000256" key="1">
    <source>
        <dbReference type="ARBA" id="ARBA00004173"/>
    </source>
</evidence>
<organism evidence="6 7">
    <name type="scientific">Pisolithus tinctorius Marx 270</name>
    <dbReference type="NCBI Taxonomy" id="870435"/>
    <lineage>
        <taxon>Eukaryota</taxon>
        <taxon>Fungi</taxon>
        <taxon>Dikarya</taxon>
        <taxon>Basidiomycota</taxon>
        <taxon>Agaricomycotina</taxon>
        <taxon>Agaricomycetes</taxon>
        <taxon>Agaricomycetidae</taxon>
        <taxon>Boletales</taxon>
        <taxon>Sclerodermatineae</taxon>
        <taxon>Pisolithaceae</taxon>
        <taxon>Pisolithus</taxon>
    </lineage>
</organism>
<evidence type="ECO:0000259" key="5">
    <source>
        <dbReference type="SMART" id="SM01238"/>
    </source>
</evidence>
<dbReference type="GO" id="GO:0005739">
    <property type="term" value="C:mitochondrion"/>
    <property type="evidence" value="ECO:0007669"/>
    <property type="project" value="UniProtKB-SubCell"/>
</dbReference>
<dbReference type="PANTHER" id="PTHR28235">
    <property type="entry name" value="PROTEIN FYV4, MITOCHONDRIAL"/>
    <property type="match status" value="1"/>
</dbReference>
<gene>
    <name evidence="6" type="ORF">M404DRAFT_1004531</name>
</gene>
<reference evidence="7" key="2">
    <citation type="submission" date="2015-01" db="EMBL/GenBank/DDBJ databases">
        <title>Evolutionary Origins and Diversification of the Mycorrhizal Mutualists.</title>
        <authorList>
            <consortium name="DOE Joint Genome Institute"/>
            <consortium name="Mycorrhizal Genomics Consortium"/>
            <person name="Kohler A."/>
            <person name="Kuo A."/>
            <person name="Nagy L.G."/>
            <person name="Floudas D."/>
            <person name="Copeland A."/>
            <person name="Barry K.W."/>
            <person name="Cichocki N."/>
            <person name="Veneault-Fourrey C."/>
            <person name="LaButti K."/>
            <person name="Lindquist E.A."/>
            <person name="Lipzen A."/>
            <person name="Lundell T."/>
            <person name="Morin E."/>
            <person name="Murat C."/>
            <person name="Riley R."/>
            <person name="Ohm R."/>
            <person name="Sun H."/>
            <person name="Tunlid A."/>
            <person name="Henrissat B."/>
            <person name="Grigoriev I.V."/>
            <person name="Hibbett D.S."/>
            <person name="Martin F."/>
        </authorList>
    </citation>
    <scope>NUCLEOTIDE SEQUENCE [LARGE SCALE GENOMIC DNA]</scope>
    <source>
        <strain evidence="7">Marx 270</strain>
    </source>
</reference>
<dbReference type="FunCoup" id="A0A0C3NES7">
    <property type="interactions" value="159"/>
</dbReference>
<evidence type="ECO:0000256" key="4">
    <source>
        <dbReference type="ARBA" id="ARBA00035129"/>
    </source>
</evidence>
<keyword evidence="7" id="KW-1185">Reference proteome</keyword>
<protein>
    <recommendedName>
        <fullName evidence="4">Small ribosomal subunit protein mS41</fullName>
    </recommendedName>
</protein>
<keyword evidence="3" id="KW-0496">Mitochondrion</keyword>
<dbReference type="OrthoDB" id="18595at2759"/>